<evidence type="ECO:0000313" key="4">
    <source>
        <dbReference type="Proteomes" id="UP000199706"/>
    </source>
</evidence>
<dbReference type="Pfam" id="PF00107">
    <property type="entry name" value="ADH_zinc_N"/>
    <property type="match status" value="1"/>
</dbReference>
<organism evidence="3 4">
    <name type="scientific">Paraburkholderia phenazinium</name>
    <dbReference type="NCBI Taxonomy" id="60549"/>
    <lineage>
        <taxon>Bacteria</taxon>
        <taxon>Pseudomonadati</taxon>
        <taxon>Pseudomonadota</taxon>
        <taxon>Betaproteobacteria</taxon>
        <taxon>Burkholderiales</taxon>
        <taxon>Burkholderiaceae</taxon>
        <taxon>Paraburkholderia</taxon>
    </lineage>
</organism>
<name>A0A1G7ZUM3_9BURK</name>
<dbReference type="CDD" id="cd05188">
    <property type="entry name" value="MDR"/>
    <property type="match status" value="1"/>
</dbReference>
<proteinExistence type="predicted"/>
<reference evidence="3 4" key="1">
    <citation type="submission" date="2016-10" db="EMBL/GenBank/DDBJ databases">
        <authorList>
            <person name="de Groot N.N."/>
        </authorList>
    </citation>
    <scope>NUCLEOTIDE SEQUENCE [LARGE SCALE GENOMIC DNA]</scope>
    <source>
        <strain evidence="3 4">LMG 2247</strain>
    </source>
</reference>
<dbReference type="OrthoDB" id="9787435at2"/>
<evidence type="ECO:0000313" key="3">
    <source>
        <dbReference type="EMBL" id="SDH12389.1"/>
    </source>
</evidence>
<dbReference type="AlphaFoldDB" id="A0A1G7ZUM3"/>
<gene>
    <name evidence="3" type="ORF">SAMN05216466_107183</name>
</gene>
<dbReference type="EMBL" id="FNCJ01000007">
    <property type="protein sequence ID" value="SDH12389.1"/>
    <property type="molecule type" value="Genomic_DNA"/>
</dbReference>
<evidence type="ECO:0000259" key="1">
    <source>
        <dbReference type="Pfam" id="PF00107"/>
    </source>
</evidence>
<dbReference type="PANTHER" id="PTHR43677:SF4">
    <property type="entry name" value="QUINONE OXIDOREDUCTASE-LIKE PROTEIN 2"/>
    <property type="match status" value="1"/>
</dbReference>
<dbReference type="Gene3D" id="3.90.180.10">
    <property type="entry name" value="Medium-chain alcohol dehydrogenases, catalytic domain"/>
    <property type="match status" value="1"/>
</dbReference>
<dbReference type="Proteomes" id="UP000199706">
    <property type="component" value="Unassembled WGS sequence"/>
</dbReference>
<dbReference type="GO" id="GO:0016491">
    <property type="term" value="F:oxidoreductase activity"/>
    <property type="evidence" value="ECO:0007669"/>
    <property type="project" value="TreeGrafter"/>
</dbReference>
<dbReference type="InterPro" id="IPR036291">
    <property type="entry name" value="NAD(P)-bd_dom_sf"/>
</dbReference>
<sequence length="355" mass="37516">MKAAMLKQFGTPLTVEDLPDPQAGAGEVVVDVVAAPVLSYANEVFSGARQYPLLLPLAPGVGAIGRVHAVGPDATRLKVGDWVFCDPTVRSRDDAISPDVMLQGWIAPSKGAQRMQGHFHHGPFAERMLVPMENAFPLGELDHVDAGRWCGLMSMLVPYGGLLASGLQAGNTVLISGATGHFGSAGVAVALAMGAGCVIAPGRNELMLADLARRFGPRVVTVLLSGKEAEDTARMQEAARGAIDVVLDILPPLRDAAPVRAAAMTVRPHGTVVLMGGLRIGVELPYAHLMRNCITVRGQYMYPREAPARLAALIRTGLLSLNGFEATRFPLAQVNDAVVHAAENGGPFRITYIEP</sequence>
<dbReference type="RefSeq" id="WP_090685824.1">
    <property type="nucleotide sequence ID" value="NZ_CADERL010000025.1"/>
</dbReference>
<dbReference type="SUPFAM" id="SSF50129">
    <property type="entry name" value="GroES-like"/>
    <property type="match status" value="1"/>
</dbReference>
<dbReference type="PANTHER" id="PTHR43677">
    <property type="entry name" value="SHORT-CHAIN DEHYDROGENASE/REDUCTASE"/>
    <property type="match status" value="1"/>
</dbReference>
<dbReference type="SUPFAM" id="SSF51735">
    <property type="entry name" value="NAD(P)-binding Rossmann-fold domains"/>
    <property type="match status" value="1"/>
</dbReference>
<accession>A0A1G7ZUM3</accession>
<feature type="domain" description="Alcohol dehydrogenase-like N-terminal" evidence="2">
    <location>
        <begin position="24"/>
        <end position="138"/>
    </location>
</feature>
<dbReference type="Gene3D" id="3.40.50.720">
    <property type="entry name" value="NAD(P)-binding Rossmann-like Domain"/>
    <property type="match status" value="1"/>
</dbReference>
<dbReference type="InterPro" id="IPR013154">
    <property type="entry name" value="ADH-like_N"/>
</dbReference>
<dbReference type="InterPro" id="IPR051397">
    <property type="entry name" value="Zn-ADH-like_protein"/>
</dbReference>
<feature type="domain" description="Alcohol dehydrogenase-like C-terminal" evidence="1">
    <location>
        <begin position="183"/>
        <end position="311"/>
    </location>
</feature>
<dbReference type="Pfam" id="PF08240">
    <property type="entry name" value="ADH_N"/>
    <property type="match status" value="1"/>
</dbReference>
<dbReference type="InterPro" id="IPR011032">
    <property type="entry name" value="GroES-like_sf"/>
</dbReference>
<protein>
    <submittedName>
        <fullName evidence="3">Alcohol dehydrogenase</fullName>
    </submittedName>
</protein>
<evidence type="ECO:0000259" key="2">
    <source>
        <dbReference type="Pfam" id="PF08240"/>
    </source>
</evidence>
<dbReference type="InterPro" id="IPR013149">
    <property type="entry name" value="ADH-like_C"/>
</dbReference>